<gene>
    <name evidence="5" type="primary">nobD</name>
    <name evidence="3" type="synonym">mtnA</name>
    <name evidence="4" type="ORF">O3I_021625</name>
</gene>
<reference evidence="4 6" key="1">
    <citation type="journal article" date="2012" name="J. Bacteriol.">
        <title>Complete genome sequence of Nocardia brasiliensis HUJEG-1.</title>
        <authorList>
            <person name="Vera-Cabrera L."/>
            <person name="Ortiz-Lopez R."/>
            <person name="Elizondo-Gonzalez R."/>
            <person name="Perez-Maya A.A."/>
            <person name="Ocampo-Candiani J."/>
        </authorList>
    </citation>
    <scope>NUCLEOTIDE SEQUENCE [LARGE SCALE GENOMIC DNA]</scope>
    <source>
        <strain evidence="6">ATCC 700358</strain>
        <strain evidence="4">HUJEG-1</strain>
    </source>
</reference>
<keyword evidence="6" id="KW-1185">Reference proteome</keyword>
<dbReference type="GO" id="GO:0019509">
    <property type="term" value="P:L-methionine salvage from methylthioadenosine"/>
    <property type="evidence" value="ECO:0007669"/>
    <property type="project" value="UniProtKB-UniRule"/>
</dbReference>
<proteinExistence type="inferred from homology"/>
<dbReference type="Gene3D" id="1.20.120.420">
    <property type="entry name" value="translation initiation factor eif-2b, domain 1"/>
    <property type="match status" value="1"/>
</dbReference>
<dbReference type="Pfam" id="PF01008">
    <property type="entry name" value="IF-2B"/>
    <property type="match status" value="1"/>
</dbReference>
<dbReference type="NCBIfam" id="TIGR00512">
    <property type="entry name" value="salvage_mtnA"/>
    <property type="match status" value="1"/>
</dbReference>
<protein>
    <recommendedName>
        <fullName evidence="3">Methylthioribose-1-phosphate isomerase</fullName>
        <shortName evidence="3">M1Pi</shortName>
        <shortName evidence="3">MTR-1-P isomerase</shortName>
        <ecNumber evidence="3">5.3.1.23</ecNumber>
    </recommendedName>
    <alternativeName>
        <fullName evidence="3">S-methyl-5-thioribose-1-phosphate isomerase</fullName>
    </alternativeName>
</protein>
<dbReference type="RefSeq" id="WP_014985139.1">
    <property type="nucleotide sequence ID" value="NC_018681.1"/>
</dbReference>
<dbReference type="InterPro" id="IPR042529">
    <property type="entry name" value="IF_2B-like_C"/>
</dbReference>
<dbReference type="InterPro" id="IPR000649">
    <property type="entry name" value="IF-2B-related"/>
</dbReference>
<dbReference type="InterPro" id="IPR027363">
    <property type="entry name" value="M1Pi_N"/>
</dbReference>
<accession>K0EZ22</accession>
<dbReference type="Proteomes" id="UP000006304">
    <property type="component" value="Chromosome"/>
</dbReference>
<feature type="binding site" evidence="3">
    <location>
        <begin position="236"/>
        <end position="237"/>
    </location>
    <ligand>
        <name>substrate</name>
    </ligand>
</feature>
<dbReference type="InterPro" id="IPR011559">
    <property type="entry name" value="Initiation_fac_2B_a/b/d"/>
</dbReference>
<evidence type="ECO:0000313" key="5">
    <source>
        <dbReference type="EMBL" id="AHK61114.1"/>
    </source>
</evidence>
<dbReference type="GO" id="GO:0003743">
    <property type="term" value="F:translation initiation factor activity"/>
    <property type="evidence" value="ECO:0007669"/>
    <property type="project" value="UniProtKB-KW"/>
</dbReference>
<dbReference type="NCBIfam" id="NF004326">
    <property type="entry name" value="PRK05720.1"/>
    <property type="match status" value="1"/>
</dbReference>
<feature type="binding site" evidence="3">
    <location>
        <position position="86"/>
    </location>
    <ligand>
        <name>substrate</name>
    </ligand>
</feature>
<sequence>MRTIDWVDGKVVILDQTLLPHREVVVTVTTAAQLAGEIARLAVRGAMALGVAGALGVALAALRAVERGESLERALDAAAVIMTEARPTAVNLAWGVEQVLAVRDGGPNAILAAALAVRDADITANRTIGARGTDLLAGARRILTHCNAGALAGVECGTALSVIGALDVANKLELVYACETRPLLQGSRLTAWELGRAGIAHTVIVDGAAAGMIVHGRVDAVVVGADRIAANGDVVNKVGTLSHALAAARVGIPFVVAAPEATIDLTCPSGAEVPIEERAATEVLELGGARIAPAASTACNPAFDVTPADLVTAIVTEDRVITPSGQSIGKVSVQ</sequence>
<comment type="pathway">
    <text evidence="3">Amino-acid biosynthesis; L-methionine biosynthesis via salvage pathway; L-methionine from S-methyl-5-thio-alpha-D-ribose 1-phosphate: step 1/6.</text>
</comment>
<keyword evidence="4" id="KW-0648">Protein biosynthesis</keyword>
<dbReference type="HAMAP" id="MF_01678">
    <property type="entry name" value="Salvage_MtnA"/>
    <property type="match status" value="1"/>
</dbReference>
<dbReference type="EMBL" id="KF963271">
    <property type="protein sequence ID" value="AHK61114.1"/>
    <property type="molecule type" value="Genomic_DNA"/>
</dbReference>
<dbReference type="AlphaFoldDB" id="K0EZ22"/>
<dbReference type="Gene3D" id="3.40.50.10470">
    <property type="entry name" value="Translation initiation factor eif-2b, domain 2"/>
    <property type="match status" value="1"/>
</dbReference>
<comment type="similarity">
    <text evidence="3">Belongs to the EIF-2B alpha/beta/delta subunits family. MtnA subfamily.</text>
</comment>
<reference evidence="5" key="2">
    <citation type="submission" date="2013-12" db="EMBL/GenBank/DDBJ databases">
        <title>Characterization of a SAM-dependent Fluorinase from a Latent Biosynthetic Pathway for Fluoroacetate and 4-Fluorothreonine Formation in the Actinomycetoma Pathogen Nocardia brasiliensis ATCC 700358.</title>
        <authorList>
            <person name="Wang Y."/>
            <person name="Pan H."/>
            <person name="Deng Z."/>
            <person name="Qu X."/>
        </authorList>
    </citation>
    <scope>NUCLEOTIDE SEQUENCE</scope>
    <source>
        <strain evidence="5">ATCC 700358</strain>
    </source>
</reference>
<comment type="function">
    <text evidence="3">Catalyzes the interconversion of methylthioribose-1-phosphate (MTR-1-P) into methylthioribulose-1-phosphate (MTRu-1-P).</text>
</comment>
<evidence type="ECO:0000313" key="6">
    <source>
        <dbReference type="Proteomes" id="UP000006304"/>
    </source>
</evidence>
<dbReference type="UniPathway" id="UPA00904">
    <property type="reaction ID" value="UER00874"/>
</dbReference>
<dbReference type="FunFam" id="3.40.50.10470:FF:000006">
    <property type="entry name" value="Methylthioribose-1-phosphate isomerase"/>
    <property type="match status" value="1"/>
</dbReference>
<feature type="active site" description="Proton donor" evidence="3">
    <location>
        <position position="226"/>
    </location>
</feature>
<comment type="catalytic activity">
    <reaction evidence="2 3">
        <text>5-(methylsulfanyl)-alpha-D-ribose 1-phosphate = 5-(methylsulfanyl)-D-ribulose 1-phosphate</text>
        <dbReference type="Rhea" id="RHEA:19989"/>
        <dbReference type="ChEBI" id="CHEBI:58533"/>
        <dbReference type="ChEBI" id="CHEBI:58548"/>
        <dbReference type="EC" id="5.3.1.23"/>
    </reaction>
</comment>
<organism evidence="4 6">
    <name type="scientific">Nocardia brasiliensis (strain ATCC 700358 / HUJEG-1)</name>
    <dbReference type="NCBI Taxonomy" id="1133849"/>
    <lineage>
        <taxon>Bacteria</taxon>
        <taxon>Bacillati</taxon>
        <taxon>Actinomycetota</taxon>
        <taxon>Actinomycetes</taxon>
        <taxon>Mycobacteriales</taxon>
        <taxon>Nocardiaceae</taxon>
        <taxon>Nocardia</taxon>
    </lineage>
</organism>
<dbReference type="InterPro" id="IPR037171">
    <property type="entry name" value="NagB/RpiA_transferase-like"/>
</dbReference>
<keyword evidence="1 3" id="KW-0413">Isomerase</keyword>
<dbReference type="HOGENOM" id="CLU_016218_1_2_11"/>
<feature type="site" description="Transition state stabilizer" evidence="3">
    <location>
        <position position="146"/>
    </location>
</feature>
<feature type="binding site" evidence="3">
    <location>
        <position position="185"/>
    </location>
    <ligand>
        <name>substrate</name>
    </ligand>
</feature>
<keyword evidence="3" id="KW-0028">Amino-acid biosynthesis</keyword>
<dbReference type="PANTHER" id="PTHR43475">
    <property type="entry name" value="METHYLTHIORIBOSE-1-PHOSPHATE ISOMERASE"/>
    <property type="match status" value="1"/>
</dbReference>
<name>K0EZ22_NOCB7</name>
<feature type="binding site" evidence="3">
    <location>
        <begin position="44"/>
        <end position="46"/>
    </location>
    <ligand>
        <name>substrate</name>
    </ligand>
</feature>
<dbReference type="NCBIfam" id="TIGR00524">
    <property type="entry name" value="eIF-2B_rel"/>
    <property type="match status" value="1"/>
</dbReference>
<dbReference type="EMBL" id="CP003876">
    <property type="protein sequence ID" value="AFU02284.1"/>
    <property type="molecule type" value="Genomic_DNA"/>
</dbReference>
<dbReference type="eggNOG" id="COG0182">
    <property type="taxonomic scope" value="Bacteria"/>
</dbReference>
<dbReference type="EC" id="5.3.1.23" evidence="3"/>
<evidence type="ECO:0000256" key="1">
    <source>
        <dbReference type="ARBA" id="ARBA00023235"/>
    </source>
</evidence>
<dbReference type="GO" id="GO:0046523">
    <property type="term" value="F:S-methyl-5-thioribose-1-phosphate isomerase activity"/>
    <property type="evidence" value="ECO:0007669"/>
    <property type="project" value="UniProtKB-UniRule"/>
</dbReference>
<evidence type="ECO:0000313" key="4">
    <source>
        <dbReference type="EMBL" id="AFU02284.1"/>
    </source>
</evidence>
<dbReference type="SUPFAM" id="SSF100950">
    <property type="entry name" value="NagB/RpiA/CoA transferase-like"/>
    <property type="match status" value="1"/>
</dbReference>
<keyword evidence="4" id="KW-0396">Initiation factor</keyword>
<dbReference type="InterPro" id="IPR005251">
    <property type="entry name" value="IF-M1Pi"/>
</dbReference>
<keyword evidence="3" id="KW-0486">Methionine biosynthesis</keyword>
<evidence type="ECO:0000256" key="2">
    <source>
        <dbReference type="ARBA" id="ARBA00052401"/>
    </source>
</evidence>
<evidence type="ECO:0000256" key="3">
    <source>
        <dbReference type="HAMAP-Rule" id="MF_01678"/>
    </source>
</evidence>
<dbReference type="STRING" id="1133849.O3I_021625"/>
<dbReference type="KEGG" id="nbr:O3I_021625"/>
<dbReference type="PANTHER" id="PTHR43475:SF1">
    <property type="entry name" value="METHYLTHIORIBOSE-1-PHOSPHATE ISOMERASE"/>
    <property type="match status" value="1"/>
</dbReference>